<feature type="region of interest" description="Disordered" evidence="3">
    <location>
        <begin position="156"/>
        <end position="191"/>
    </location>
</feature>
<evidence type="ECO:0000256" key="3">
    <source>
        <dbReference type="SAM" id="MobiDB-lite"/>
    </source>
</evidence>
<dbReference type="PROSITE" id="PS50891">
    <property type="entry name" value="LOB"/>
    <property type="match status" value="1"/>
</dbReference>
<sequence>MEKMPTPCAACKHLRRKCIQACVFAPYFPANQQDKYTAVHKVFGASHVARILNEIHPNQRQDAMNSLAFEAQARLLDPVHGCTPLIYNLQRQLEDLEHQIQVAKNELASYNIVTTLEPPPPITYQQNHHNPLMMPVGNYGGHLTSQQLRQLPEDAHRYASAHTAQIQQKPETQTNHKSESDNKKDMISSKI</sequence>
<comment type="similarity">
    <text evidence="1">Belongs to the LOB domain-containing protein family.</text>
</comment>
<dbReference type="Proteomes" id="UP000030689">
    <property type="component" value="Unassembled WGS sequence"/>
</dbReference>
<keyword evidence="6" id="KW-1185">Reference proteome</keyword>
<dbReference type="AlphaFoldDB" id="V4LNZ6"/>
<feature type="compositionally biased region" description="Basic and acidic residues" evidence="3">
    <location>
        <begin position="174"/>
        <end position="191"/>
    </location>
</feature>
<evidence type="ECO:0000313" key="6">
    <source>
        <dbReference type="Proteomes" id="UP000030689"/>
    </source>
</evidence>
<dbReference type="eggNOG" id="ENOG502QSSJ">
    <property type="taxonomic scope" value="Eukaryota"/>
</dbReference>
<accession>V4LNZ6</accession>
<name>V4LNZ6_EUTSA</name>
<evidence type="ECO:0000256" key="2">
    <source>
        <dbReference type="SAM" id="Coils"/>
    </source>
</evidence>
<keyword evidence="2" id="KW-0175">Coiled coil</keyword>
<dbReference type="OrthoDB" id="1059380at2759"/>
<feature type="domain" description="LOB" evidence="4">
    <location>
        <begin position="6"/>
        <end position="107"/>
    </location>
</feature>
<evidence type="ECO:0000256" key="1">
    <source>
        <dbReference type="ARBA" id="ARBA00005474"/>
    </source>
</evidence>
<dbReference type="EMBL" id="KI517435">
    <property type="protein sequence ID" value="ESQ45479.1"/>
    <property type="molecule type" value="Genomic_DNA"/>
</dbReference>
<dbReference type="PANTHER" id="PTHR31301">
    <property type="entry name" value="LOB DOMAIN-CONTAINING PROTEIN 4-RELATED"/>
    <property type="match status" value="1"/>
</dbReference>
<evidence type="ECO:0000313" key="5">
    <source>
        <dbReference type="EMBL" id="ESQ45479.1"/>
    </source>
</evidence>
<dbReference type="Pfam" id="PF03195">
    <property type="entry name" value="LOB"/>
    <property type="match status" value="1"/>
</dbReference>
<feature type="compositionally biased region" description="Polar residues" evidence="3">
    <location>
        <begin position="162"/>
        <end position="173"/>
    </location>
</feature>
<reference evidence="5 6" key="1">
    <citation type="journal article" date="2013" name="Front. Plant Sci.">
        <title>The Reference Genome of the Halophytic Plant Eutrema salsugineum.</title>
        <authorList>
            <person name="Yang R."/>
            <person name="Jarvis D.E."/>
            <person name="Chen H."/>
            <person name="Beilstein M.A."/>
            <person name="Grimwood J."/>
            <person name="Jenkins J."/>
            <person name="Shu S."/>
            <person name="Prochnik S."/>
            <person name="Xin M."/>
            <person name="Ma C."/>
            <person name="Schmutz J."/>
            <person name="Wing R.A."/>
            <person name="Mitchell-Olds T."/>
            <person name="Schumaker K.S."/>
            <person name="Wang X."/>
        </authorList>
    </citation>
    <scope>NUCLEOTIDE SEQUENCE [LARGE SCALE GENOMIC DNA]</scope>
</reference>
<feature type="coiled-coil region" evidence="2">
    <location>
        <begin position="86"/>
        <end position="113"/>
    </location>
</feature>
<evidence type="ECO:0000259" key="4">
    <source>
        <dbReference type="PROSITE" id="PS50891"/>
    </source>
</evidence>
<dbReference type="STRING" id="72664.V4LNZ6"/>
<dbReference type="KEGG" id="eus:EUTSA_v10011114mg"/>
<dbReference type="Gramene" id="ESQ45479">
    <property type="protein sequence ID" value="ESQ45479"/>
    <property type="gene ID" value="EUTSA_v10011114mg"/>
</dbReference>
<gene>
    <name evidence="5" type="ORF">EUTSA_v10011114mg</name>
</gene>
<dbReference type="OMA" id="MEKMSMP"/>
<dbReference type="InterPro" id="IPR004883">
    <property type="entry name" value="LOB"/>
</dbReference>
<dbReference type="PANTHER" id="PTHR31301:SF131">
    <property type="entry name" value="LOB DOMAIN-CONTAINING PROTEIN 28"/>
    <property type="match status" value="1"/>
</dbReference>
<dbReference type="GO" id="GO:0001216">
    <property type="term" value="F:DNA-binding transcription activator activity"/>
    <property type="evidence" value="ECO:0007669"/>
    <property type="project" value="EnsemblPlants"/>
</dbReference>
<proteinExistence type="inferred from homology"/>
<protein>
    <recommendedName>
        <fullName evidence="4">LOB domain-containing protein</fullName>
    </recommendedName>
</protein>
<organism evidence="5 6">
    <name type="scientific">Eutrema salsugineum</name>
    <name type="common">Saltwater cress</name>
    <name type="synonym">Sisymbrium salsugineum</name>
    <dbReference type="NCBI Taxonomy" id="72664"/>
    <lineage>
        <taxon>Eukaryota</taxon>
        <taxon>Viridiplantae</taxon>
        <taxon>Streptophyta</taxon>
        <taxon>Embryophyta</taxon>
        <taxon>Tracheophyta</taxon>
        <taxon>Spermatophyta</taxon>
        <taxon>Magnoliopsida</taxon>
        <taxon>eudicotyledons</taxon>
        <taxon>Gunneridae</taxon>
        <taxon>Pentapetalae</taxon>
        <taxon>rosids</taxon>
        <taxon>malvids</taxon>
        <taxon>Brassicales</taxon>
        <taxon>Brassicaceae</taxon>
        <taxon>Eutremeae</taxon>
        <taxon>Eutrema</taxon>
    </lineage>
</organism>